<gene>
    <name evidence="2" type="ORF">ACFPVY_00005</name>
</gene>
<keyword evidence="3" id="KW-1185">Reference proteome</keyword>
<sequence length="420" mass="42281">GATDSTSFTAVHVITQADIDAGYVYNLALASGNDPKGNPIEDESNDPTPCATCPVDPACATCTIVEIVQAPSIAVTKDGTYADTNADGIANVGDVINYAFTVANTGNTTLTNIAVTDDNAVVTGSLASLAAGATDSTSFTAVHVITQADIDAGYVYNLALASGNDPKGNPIEDESNDPTPCATCPVDPACATCTIVEIVQAPSIAVTKDGTYADVNADGIANVGDVVNYAFTVANTGNTTLTNIIVTDENATVTGSLASLAAGATDSTSFTAVHVITQADIDAGYVYNLALASGNDPKGNPIEDESNDPTPCATCPVDPACATCTIVEIVQAPSIAVTKDGTYADVNADGIANVGDVVNYAFTVANTGNTTLTNIAVTDENATVTGSLASLAAGATDSTSFTAVHVITQADIDAGYVYNL</sequence>
<dbReference type="Pfam" id="PF24346">
    <property type="entry name" value="DUF7507"/>
    <property type="match status" value="4"/>
</dbReference>
<reference evidence="3" key="1">
    <citation type="journal article" date="2019" name="Int. J. Syst. Evol. Microbiol.">
        <title>The Global Catalogue of Microorganisms (GCM) 10K type strain sequencing project: providing services to taxonomists for standard genome sequencing and annotation.</title>
        <authorList>
            <consortium name="The Broad Institute Genomics Platform"/>
            <consortium name="The Broad Institute Genome Sequencing Center for Infectious Disease"/>
            <person name="Wu L."/>
            <person name="Ma J."/>
        </authorList>
    </citation>
    <scope>NUCLEOTIDE SEQUENCE [LARGE SCALE GENOMIC DNA]</scope>
    <source>
        <strain evidence="3">CCUG 49679</strain>
    </source>
</reference>
<feature type="domain" description="DUF7507" evidence="1">
    <location>
        <begin position="201"/>
        <end position="304"/>
    </location>
</feature>
<evidence type="ECO:0000313" key="2">
    <source>
        <dbReference type="EMBL" id="MFC6095012.1"/>
    </source>
</evidence>
<proteinExistence type="predicted"/>
<feature type="non-terminal residue" evidence="2">
    <location>
        <position position="1"/>
    </location>
</feature>
<evidence type="ECO:0000313" key="3">
    <source>
        <dbReference type="Proteomes" id="UP001596287"/>
    </source>
</evidence>
<comment type="caution">
    <text evidence="2">The sequence shown here is derived from an EMBL/GenBank/DDBJ whole genome shotgun (WGS) entry which is preliminary data.</text>
</comment>
<feature type="domain" description="DUF7507" evidence="1">
    <location>
        <begin position="4"/>
        <end position="42"/>
    </location>
</feature>
<organism evidence="2 3">
    <name type="scientific">Flavobacterium qiangtangense</name>
    <dbReference type="NCBI Taxonomy" id="1442595"/>
    <lineage>
        <taxon>Bacteria</taxon>
        <taxon>Pseudomonadati</taxon>
        <taxon>Bacteroidota</taxon>
        <taxon>Flavobacteriia</taxon>
        <taxon>Flavobacteriales</taxon>
        <taxon>Flavobacteriaceae</taxon>
        <taxon>Flavobacterium</taxon>
    </lineage>
</organism>
<evidence type="ECO:0000259" key="1">
    <source>
        <dbReference type="Pfam" id="PF24346"/>
    </source>
</evidence>
<dbReference type="InterPro" id="IPR047589">
    <property type="entry name" value="DUF11_rpt"/>
</dbReference>
<dbReference type="NCBIfam" id="TIGR01451">
    <property type="entry name" value="B_ant_repeat"/>
    <property type="match status" value="3"/>
</dbReference>
<protein>
    <recommendedName>
        <fullName evidence="1">DUF7507 domain-containing protein</fullName>
    </recommendedName>
</protein>
<dbReference type="Proteomes" id="UP001596287">
    <property type="component" value="Unassembled WGS sequence"/>
</dbReference>
<feature type="non-terminal residue" evidence="2">
    <location>
        <position position="420"/>
    </location>
</feature>
<name>A0ABW1PJK6_9FLAO</name>
<accession>A0ABW1PJK6</accession>
<dbReference type="EMBL" id="JBHSQB010000001">
    <property type="protein sequence ID" value="MFC6095012.1"/>
    <property type="molecule type" value="Genomic_DNA"/>
</dbReference>
<feature type="domain" description="DUF7507" evidence="1">
    <location>
        <begin position="332"/>
        <end position="419"/>
    </location>
</feature>
<feature type="domain" description="DUF7507" evidence="1">
    <location>
        <begin position="70"/>
        <end position="173"/>
    </location>
</feature>
<dbReference type="InterPro" id="IPR055354">
    <property type="entry name" value="DUF7507"/>
</dbReference>